<dbReference type="InterPro" id="IPR046977">
    <property type="entry name" value="RsmC/RlmG"/>
</dbReference>
<dbReference type="GO" id="GO:0032259">
    <property type="term" value="P:methylation"/>
    <property type="evidence" value="ECO:0007669"/>
    <property type="project" value="UniProtKB-KW"/>
</dbReference>
<keyword evidence="5" id="KW-1185">Reference proteome</keyword>
<sequence>MSHYYDERPDVKSDITHFTYTYKHYSLKLATDSGVFSKGKIDFGSDLLVRTFLKDHTPGPTKRIVDVGCGYGPIGLMFAQVAPHDLVTLVDVNQRALELTKKNAQANQLDNVTIHYSDGLADIADESQDYVVTNPPIRAGKSVVHRILEDAFRTLVTDGALFVVIQKKQGMASAKKKMEAVFGNVEVLDKSKGYYILKSSKG</sequence>
<gene>
    <name evidence="4" type="ORF">CD039_00125</name>
</gene>
<evidence type="ECO:0000313" key="5">
    <source>
        <dbReference type="Proteomes" id="UP000242712"/>
    </source>
</evidence>
<reference evidence="4 5" key="1">
    <citation type="submission" date="2017-08" db="EMBL/GenBank/DDBJ databases">
        <title>Draft genome sequences of 64 type strains of genus Staph aureus.</title>
        <authorList>
            <person name="Cole K."/>
            <person name="Golubchik T."/>
            <person name="Russell J."/>
            <person name="Foster D."/>
            <person name="Llewelyn M."/>
            <person name="Wilson D."/>
            <person name="Crook D."/>
            <person name="Paul J."/>
        </authorList>
    </citation>
    <scope>NUCLEOTIDE SEQUENCE [LARGE SCALE GENOMIC DNA]</scope>
    <source>
        <strain evidence="4 5">DSM 29875</strain>
    </source>
</reference>
<dbReference type="SUPFAM" id="SSF53335">
    <property type="entry name" value="S-adenosyl-L-methionine-dependent methyltransferases"/>
    <property type="match status" value="1"/>
</dbReference>
<dbReference type="InterPro" id="IPR029063">
    <property type="entry name" value="SAM-dependent_MTases_sf"/>
</dbReference>
<dbReference type="Pfam" id="PF05175">
    <property type="entry name" value="MTS"/>
    <property type="match status" value="1"/>
</dbReference>
<proteinExistence type="predicted"/>
<feature type="domain" description="Methyltransferase small" evidence="3">
    <location>
        <begin position="27"/>
        <end position="198"/>
    </location>
</feature>
<protein>
    <submittedName>
        <fullName evidence="4">Class I SAM-dependent methyltransferase</fullName>
    </submittedName>
</protein>
<dbReference type="InterPro" id="IPR007848">
    <property type="entry name" value="Small_mtfrase_dom"/>
</dbReference>
<keyword evidence="1 4" id="KW-0489">Methyltransferase</keyword>
<dbReference type="PANTHER" id="PTHR47816:SF4">
    <property type="entry name" value="RIBOSOMAL RNA SMALL SUBUNIT METHYLTRANSFERASE C"/>
    <property type="match status" value="1"/>
</dbReference>
<dbReference type="Gene3D" id="3.40.50.150">
    <property type="entry name" value="Vaccinia Virus protein VP39"/>
    <property type="match status" value="1"/>
</dbReference>
<evidence type="ECO:0000259" key="3">
    <source>
        <dbReference type="Pfam" id="PF05175"/>
    </source>
</evidence>
<dbReference type="PANTHER" id="PTHR47816">
    <property type="entry name" value="RIBOSOMAL RNA SMALL SUBUNIT METHYLTRANSFERASE C"/>
    <property type="match status" value="1"/>
</dbReference>
<dbReference type="EMBL" id="PPPX01000001">
    <property type="protein sequence ID" value="POA09208.1"/>
    <property type="molecule type" value="Genomic_DNA"/>
</dbReference>
<organism evidence="4 5">
    <name type="scientific">Staphylococcus argensis</name>
    <dbReference type="NCBI Taxonomy" id="1607738"/>
    <lineage>
        <taxon>Bacteria</taxon>
        <taxon>Bacillati</taxon>
        <taxon>Bacillota</taxon>
        <taxon>Bacilli</taxon>
        <taxon>Bacillales</taxon>
        <taxon>Staphylococcaceae</taxon>
        <taxon>Staphylococcus</taxon>
    </lineage>
</organism>
<accession>A0A2K4FCX1</accession>
<name>A0A2K4FCX1_9STAP</name>
<evidence type="ECO:0000313" key="4">
    <source>
        <dbReference type="EMBL" id="POA09208.1"/>
    </source>
</evidence>
<dbReference type="OrthoDB" id="9764961at2"/>
<dbReference type="AlphaFoldDB" id="A0A2K4FCX1"/>
<keyword evidence="2 4" id="KW-0808">Transferase</keyword>
<dbReference type="Proteomes" id="UP000242712">
    <property type="component" value="Unassembled WGS sequence"/>
</dbReference>
<evidence type="ECO:0000256" key="2">
    <source>
        <dbReference type="ARBA" id="ARBA00022679"/>
    </source>
</evidence>
<evidence type="ECO:0000256" key="1">
    <source>
        <dbReference type="ARBA" id="ARBA00022603"/>
    </source>
</evidence>
<dbReference type="GO" id="GO:0008757">
    <property type="term" value="F:S-adenosylmethionine-dependent methyltransferase activity"/>
    <property type="evidence" value="ECO:0007669"/>
    <property type="project" value="InterPro"/>
</dbReference>
<dbReference type="GeneID" id="98296752"/>
<dbReference type="CDD" id="cd02440">
    <property type="entry name" value="AdoMet_MTases"/>
    <property type="match status" value="1"/>
</dbReference>
<comment type="caution">
    <text evidence="4">The sequence shown here is derived from an EMBL/GenBank/DDBJ whole genome shotgun (WGS) entry which is preliminary data.</text>
</comment>
<dbReference type="RefSeq" id="WP_103370637.1">
    <property type="nucleotide sequence ID" value="NZ_CBCRVO010000001.1"/>
</dbReference>